<dbReference type="CDD" id="cd05352">
    <property type="entry name" value="MDH-like_SDR_c"/>
    <property type="match status" value="1"/>
</dbReference>
<dbReference type="Gene3D" id="3.50.50.60">
    <property type="entry name" value="FAD/NAD(P)-binding domain"/>
    <property type="match status" value="1"/>
</dbReference>
<dbReference type="InterPro" id="IPR002347">
    <property type="entry name" value="SDR_fam"/>
</dbReference>
<dbReference type="PROSITE" id="PS00061">
    <property type="entry name" value="ADH_SHORT"/>
    <property type="match status" value="1"/>
</dbReference>
<reference evidence="8 9" key="1">
    <citation type="journal article" date="2017" name="Biotechnol. Biofuels">
        <title>Differential beta-glucosidase expression as a function of carbon source availability in Talaromyces amestolkiae: a genomic and proteomic approach.</title>
        <authorList>
            <person name="de Eugenio L.I."/>
            <person name="Mendez-Liter J.A."/>
            <person name="Nieto-Dominguez M."/>
            <person name="Alonso L."/>
            <person name="Gil-Munoz J."/>
            <person name="Barriuso J."/>
            <person name="Prieto A."/>
            <person name="Martinez M.J."/>
        </authorList>
    </citation>
    <scope>NUCLEOTIDE SEQUENCE [LARGE SCALE GENOMIC DNA]</scope>
    <source>
        <strain evidence="8 9">CIB</strain>
    </source>
</reference>
<dbReference type="PANTHER" id="PTHR43004">
    <property type="entry name" value="TRK SYSTEM POTASSIUM UPTAKE PROTEIN"/>
    <property type="match status" value="1"/>
</dbReference>
<evidence type="ECO:0000259" key="7">
    <source>
        <dbReference type="Pfam" id="PF07976"/>
    </source>
</evidence>
<dbReference type="GO" id="GO:0016709">
    <property type="term" value="F:oxidoreductase activity, acting on paired donors, with incorporation or reduction of molecular oxygen, NAD(P)H as one donor, and incorporation of one atom of oxygen"/>
    <property type="evidence" value="ECO:0007669"/>
    <property type="project" value="UniProtKB-ARBA"/>
</dbReference>
<proteinExistence type="inferred from homology"/>
<evidence type="ECO:0000256" key="3">
    <source>
        <dbReference type="ARBA" id="ARBA00022827"/>
    </source>
</evidence>
<sequence length="908" mass="100196">MSKFSLHGRTALVTGGARGCGLAFARGLAEAGANVAIFDVIEPDAAFYEIEKDHKVRTAHYKVDVSSPESLEKGFADFQRDFDNALDICVPCAGINRHLPFLEFTFKEHHDLVSVNVLGLYFTAQAAAKQMIANGTKHGSIVLVASMASHIAVRDQLCSAYCGTKGAVRSMCPAIAKELAQYGIRVNSVSPGYVRTEMTAAFSHLLPKWESEAMLNRIAEPEDIMGACVFLASDASSYMTGQDIIVDGGVTRWFMLHTSHLLRQLHDGYVFHNYVVLAASVTFVRKNRKIDHLLSKMAPAAENEGYSLNGAIGASTTVVVVGAGPAGLMLACNLVRFGIDVIILDDRPEKTSAGKADGIQPKTIETFKQMRLADSLLKNAARVYDISFWQSKPEAPLKRTGRQIHYPDHLVGASDPYILLAHQGMVEDLFIDDMSSRGAFVTRNSRFISCSRVAGTKMLDVTYEDTLSKTIKTIRTEYLVGCDGARSKVREFIPNAQLIGEMTNASWGVLDGVIDTDFPDLWSKVAVRSHVAGSILWIPRERNLTRLYVQLSETDGERVDRLKATPEYVMQRARDAMYPFRLEWKTIEWFGNYVVGQRVANHFMDSDARIFIAGDAGHCHSALAAQGANTSMHDSLNLAWKLNAVIRGISKPSLLATYEEERQKIAYDLINFDAEHCKAFAAGDAALAKNFDDNIRFISGVGAEYSEGMLNRNKHSIPNRLQPGALQVPAKVTRYIDANPVDIQLDIPMLGQFRIFFFAPDALAALPFLQSICDGIDNGSPMGRIASQASQSYLKQPRREAPSDAFANHSRYTAVSDAFTLSLVTKSPKSQFEIADLPKLLQDSRWTLYLDDVDTSGCTDKWFGALQSTQSGIVIVRPDGYVGAIDTWEFSASVEAKRWLEEYFAFLV</sequence>
<dbReference type="SUPFAM" id="SSF52833">
    <property type="entry name" value="Thioredoxin-like"/>
    <property type="match status" value="1"/>
</dbReference>
<dbReference type="InterPro" id="IPR036188">
    <property type="entry name" value="FAD/NAD-bd_sf"/>
</dbReference>
<evidence type="ECO:0000256" key="5">
    <source>
        <dbReference type="ARBA" id="ARBA00023002"/>
    </source>
</evidence>
<dbReference type="OrthoDB" id="5325318at2759"/>
<gene>
    <name evidence="8" type="ORF">BHQ10_005906</name>
</gene>
<dbReference type="InterPro" id="IPR020904">
    <property type="entry name" value="Sc_DH/Rdtase_CS"/>
</dbReference>
<dbReference type="Proteomes" id="UP000249363">
    <property type="component" value="Unassembled WGS sequence"/>
</dbReference>
<keyword evidence="2" id="KW-0285">Flavoprotein</keyword>
<dbReference type="SUPFAM" id="SSF51905">
    <property type="entry name" value="FAD/NAD(P)-binding domain"/>
    <property type="match status" value="1"/>
</dbReference>
<dbReference type="GO" id="GO:0071949">
    <property type="term" value="F:FAD binding"/>
    <property type="evidence" value="ECO:0007669"/>
    <property type="project" value="InterPro"/>
</dbReference>
<dbReference type="Gene3D" id="3.40.30.20">
    <property type="match status" value="1"/>
</dbReference>
<protein>
    <recommendedName>
        <fullName evidence="10">FAD-binding domain-containing protein</fullName>
    </recommendedName>
</protein>
<dbReference type="Gene3D" id="3.30.9.10">
    <property type="entry name" value="D-Amino Acid Oxidase, subunit A, domain 2"/>
    <property type="match status" value="1"/>
</dbReference>
<evidence type="ECO:0000259" key="6">
    <source>
        <dbReference type="Pfam" id="PF01494"/>
    </source>
</evidence>
<dbReference type="RefSeq" id="XP_040734410.1">
    <property type="nucleotide sequence ID" value="XM_040878433.1"/>
</dbReference>
<dbReference type="InterPro" id="IPR036249">
    <property type="entry name" value="Thioredoxin-like_sf"/>
</dbReference>
<keyword evidence="4" id="KW-0521">NADP</keyword>
<keyword evidence="9" id="KW-1185">Reference proteome</keyword>
<evidence type="ECO:0000256" key="2">
    <source>
        <dbReference type="ARBA" id="ARBA00022630"/>
    </source>
</evidence>
<dbReference type="PRINTS" id="PR00420">
    <property type="entry name" value="RNGMNOXGNASE"/>
</dbReference>
<dbReference type="GeneID" id="63795122"/>
<dbReference type="AlphaFoldDB" id="A0A364L285"/>
<dbReference type="Pfam" id="PF13561">
    <property type="entry name" value="adh_short_C2"/>
    <property type="match status" value="1"/>
</dbReference>
<dbReference type="InterPro" id="IPR050641">
    <property type="entry name" value="RIFMO-like"/>
</dbReference>
<evidence type="ECO:0000256" key="1">
    <source>
        <dbReference type="ARBA" id="ARBA00007801"/>
    </source>
</evidence>
<keyword evidence="5" id="KW-0560">Oxidoreductase</keyword>
<feature type="domain" description="FAD-binding" evidence="6">
    <location>
        <begin position="316"/>
        <end position="672"/>
    </location>
</feature>
<dbReference type="InterPro" id="IPR012941">
    <property type="entry name" value="Phe_hydrox_C_dim_dom"/>
</dbReference>
<feature type="domain" description="Phenol hydroxylase-like C-terminal dimerisation" evidence="7">
    <location>
        <begin position="704"/>
        <end position="904"/>
    </location>
</feature>
<evidence type="ECO:0000313" key="8">
    <source>
        <dbReference type="EMBL" id="RAO69894.1"/>
    </source>
</evidence>
<dbReference type="STRING" id="1196081.A0A364L285"/>
<evidence type="ECO:0000256" key="4">
    <source>
        <dbReference type="ARBA" id="ARBA00022857"/>
    </source>
</evidence>
<dbReference type="InterPro" id="IPR038220">
    <property type="entry name" value="PHOX_C_sf"/>
</dbReference>
<evidence type="ECO:0008006" key="10">
    <source>
        <dbReference type="Google" id="ProtNLM"/>
    </source>
</evidence>
<dbReference type="FunFam" id="3.40.50.720:FF:000084">
    <property type="entry name" value="Short-chain dehydrogenase reductase"/>
    <property type="match status" value="1"/>
</dbReference>
<organism evidence="8 9">
    <name type="scientific">Talaromyces amestolkiae</name>
    <dbReference type="NCBI Taxonomy" id="1196081"/>
    <lineage>
        <taxon>Eukaryota</taxon>
        <taxon>Fungi</taxon>
        <taxon>Dikarya</taxon>
        <taxon>Ascomycota</taxon>
        <taxon>Pezizomycotina</taxon>
        <taxon>Eurotiomycetes</taxon>
        <taxon>Eurotiomycetidae</taxon>
        <taxon>Eurotiales</taxon>
        <taxon>Trichocomaceae</taxon>
        <taxon>Talaromyces</taxon>
        <taxon>Talaromyces sect. Talaromyces</taxon>
    </lineage>
</organism>
<comment type="caution">
    <text evidence="8">The sequence shown here is derived from an EMBL/GenBank/DDBJ whole genome shotgun (WGS) entry which is preliminary data.</text>
</comment>
<dbReference type="InterPro" id="IPR002938">
    <property type="entry name" value="FAD-bd"/>
</dbReference>
<dbReference type="PANTHER" id="PTHR43004:SF4">
    <property type="entry name" value="FAD-BINDING DOMAIN-CONTAINING PROTEIN"/>
    <property type="match status" value="1"/>
</dbReference>
<evidence type="ECO:0000313" key="9">
    <source>
        <dbReference type="Proteomes" id="UP000249363"/>
    </source>
</evidence>
<dbReference type="SUPFAM" id="SSF51735">
    <property type="entry name" value="NAD(P)-binding Rossmann-fold domains"/>
    <property type="match status" value="1"/>
</dbReference>
<name>A0A364L285_TALAM</name>
<dbReference type="SUPFAM" id="SSF54373">
    <property type="entry name" value="FAD-linked reductases, C-terminal domain"/>
    <property type="match status" value="1"/>
</dbReference>
<dbReference type="InterPro" id="IPR036291">
    <property type="entry name" value="NAD(P)-bd_dom_sf"/>
</dbReference>
<accession>A0A364L285</accession>
<dbReference type="Pfam" id="PF01494">
    <property type="entry name" value="FAD_binding_3"/>
    <property type="match status" value="1"/>
</dbReference>
<dbReference type="EMBL" id="MIKG01000010">
    <property type="protein sequence ID" value="RAO69894.1"/>
    <property type="molecule type" value="Genomic_DNA"/>
</dbReference>
<dbReference type="Gene3D" id="3.40.50.720">
    <property type="entry name" value="NAD(P)-binding Rossmann-like Domain"/>
    <property type="match status" value="1"/>
</dbReference>
<comment type="similarity">
    <text evidence="1">Belongs to the PheA/TfdB FAD monooxygenase family.</text>
</comment>
<keyword evidence="3" id="KW-0274">FAD</keyword>
<dbReference type="Pfam" id="PF07976">
    <property type="entry name" value="Phe_hydrox_dim"/>
    <property type="match status" value="1"/>
</dbReference>